<dbReference type="InterPro" id="IPR017853">
    <property type="entry name" value="GH"/>
</dbReference>
<dbReference type="InterPro" id="IPR000421">
    <property type="entry name" value="FA58C"/>
</dbReference>
<feature type="domain" description="F5/8 type C" evidence="7">
    <location>
        <begin position="949"/>
        <end position="1090"/>
    </location>
</feature>
<dbReference type="eggNOG" id="COG3250">
    <property type="taxonomic scope" value="Bacteria"/>
</dbReference>
<dbReference type="GO" id="GO:0004563">
    <property type="term" value="F:beta-N-acetylhexosaminidase activity"/>
    <property type="evidence" value="ECO:0007669"/>
    <property type="project" value="InterPro"/>
</dbReference>
<dbReference type="eggNOG" id="COG3525">
    <property type="taxonomic scope" value="Bacteria"/>
</dbReference>
<feature type="active site" description="Proton donor" evidence="4">
    <location>
        <position position="587"/>
    </location>
</feature>
<dbReference type="Proteomes" id="UP000076563">
    <property type="component" value="Unassembled WGS sequence"/>
</dbReference>
<dbReference type="Gene3D" id="2.60.120.260">
    <property type="entry name" value="Galactose-binding domain-like"/>
    <property type="match status" value="2"/>
</dbReference>
<dbReference type="PANTHER" id="PTHR43678">
    <property type="entry name" value="PUTATIVE (AFU_ORTHOLOGUE AFUA_2G00640)-RELATED"/>
    <property type="match status" value="1"/>
</dbReference>
<dbReference type="Gene3D" id="2.60.120.200">
    <property type="match status" value="1"/>
</dbReference>
<keyword evidence="3" id="KW-0326">Glycosidase</keyword>
<dbReference type="InterPro" id="IPR008979">
    <property type="entry name" value="Galactose-bd-like_sf"/>
</dbReference>
<evidence type="ECO:0000256" key="2">
    <source>
        <dbReference type="ARBA" id="ARBA00022801"/>
    </source>
</evidence>
<dbReference type="STRING" id="1007103.GCA_000213315_00447"/>
<dbReference type="NCBIfam" id="NF047446">
    <property type="entry name" value="barrel_OmpL47"/>
    <property type="match status" value="1"/>
</dbReference>
<dbReference type="InterPro" id="IPR015882">
    <property type="entry name" value="HEX_bac_N"/>
</dbReference>
<dbReference type="SUPFAM" id="SSF49899">
    <property type="entry name" value="Concanavalin A-like lectins/glucanases"/>
    <property type="match status" value="1"/>
</dbReference>
<evidence type="ECO:0000256" key="3">
    <source>
        <dbReference type="ARBA" id="ARBA00023295"/>
    </source>
</evidence>
<feature type="domain" description="F5/8 type C" evidence="7">
    <location>
        <begin position="66"/>
        <end position="206"/>
    </location>
</feature>
<dbReference type="InterPro" id="IPR058094">
    <property type="entry name" value="Ig-like_OmpL47-like"/>
</dbReference>
<evidence type="ECO:0000256" key="5">
    <source>
        <dbReference type="SAM" id="MobiDB-lite"/>
    </source>
</evidence>
<dbReference type="Pfam" id="PF22888">
    <property type="entry name" value="FIMAH"/>
    <property type="match status" value="1"/>
</dbReference>
<evidence type="ECO:0000256" key="6">
    <source>
        <dbReference type="SAM" id="SignalP"/>
    </source>
</evidence>
<dbReference type="InterPro" id="IPR025705">
    <property type="entry name" value="Beta_hexosaminidase_sua/sub"/>
</dbReference>
<dbReference type="Pfam" id="PF13385">
    <property type="entry name" value="Laminin_G_3"/>
    <property type="match status" value="1"/>
</dbReference>
<feature type="compositionally biased region" description="Acidic residues" evidence="5">
    <location>
        <begin position="1428"/>
        <end position="1451"/>
    </location>
</feature>
<feature type="region of interest" description="Disordered" evidence="5">
    <location>
        <begin position="1427"/>
        <end position="1451"/>
    </location>
</feature>
<protein>
    <submittedName>
        <fullName evidence="8">Beta-N-acetylhexosaminidase</fullName>
    </submittedName>
</protein>
<evidence type="ECO:0000313" key="8">
    <source>
        <dbReference type="EMBL" id="KZE73969.1"/>
    </source>
</evidence>
<keyword evidence="6" id="KW-0732">Signal</keyword>
<comment type="caution">
    <text evidence="8">The sequence shown here is derived from an EMBL/GenBank/DDBJ whole genome shotgun (WGS) entry which is preliminary data.</text>
</comment>
<dbReference type="Gene3D" id="3.30.379.10">
    <property type="entry name" value="Chitobiase/beta-hexosaminidase domain 2-like"/>
    <property type="match status" value="1"/>
</dbReference>
<name>A0A165Q862_9BACL</name>
<feature type="chain" id="PRO_5039640612" evidence="6">
    <location>
        <begin position="28"/>
        <end position="1451"/>
    </location>
</feature>
<evidence type="ECO:0000313" key="9">
    <source>
        <dbReference type="Proteomes" id="UP000076563"/>
    </source>
</evidence>
<dbReference type="Pfam" id="PF00754">
    <property type="entry name" value="F5_F8_type_C"/>
    <property type="match status" value="2"/>
</dbReference>
<evidence type="ECO:0000259" key="7">
    <source>
        <dbReference type="PROSITE" id="PS50022"/>
    </source>
</evidence>
<dbReference type="Pfam" id="PF02838">
    <property type="entry name" value="Glyco_hydro_20b"/>
    <property type="match status" value="1"/>
</dbReference>
<feature type="signal peptide" evidence="6">
    <location>
        <begin position="1"/>
        <end position="27"/>
    </location>
</feature>
<dbReference type="PROSITE" id="PS50022">
    <property type="entry name" value="FA58C_3"/>
    <property type="match status" value="2"/>
</dbReference>
<dbReference type="InterPro" id="IPR029018">
    <property type="entry name" value="Hex-like_dom2"/>
</dbReference>
<evidence type="ECO:0000256" key="4">
    <source>
        <dbReference type="PIRSR" id="PIRSR625705-1"/>
    </source>
</evidence>
<accession>A0A165Q862</accession>
<dbReference type="PRINTS" id="PR00738">
    <property type="entry name" value="GLHYDRLASE20"/>
</dbReference>
<dbReference type="Gene3D" id="3.20.20.80">
    <property type="entry name" value="Glycosidases"/>
    <property type="match status" value="1"/>
</dbReference>
<dbReference type="EMBL" id="LQRA01000083">
    <property type="protein sequence ID" value="KZE73969.1"/>
    <property type="molecule type" value="Genomic_DNA"/>
</dbReference>
<organism evidence="8 9">
    <name type="scientific">Paenibacillus elgii</name>
    <dbReference type="NCBI Taxonomy" id="189691"/>
    <lineage>
        <taxon>Bacteria</taxon>
        <taxon>Bacillati</taxon>
        <taxon>Bacillota</taxon>
        <taxon>Bacilli</taxon>
        <taxon>Bacillales</taxon>
        <taxon>Paenibacillaceae</taxon>
        <taxon>Paenibacillus</taxon>
    </lineage>
</organism>
<dbReference type="InterPro" id="IPR015883">
    <property type="entry name" value="Glyco_hydro_20_cat"/>
</dbReference>
<keyword evidence="2" id="KW-0378">Hydrolase</keyword>
<dbReference type="InterPro" id="IPR054470">
    <property type="entry name" value="FIMAH_dom"/>
</dbReference>
<dbReference type="OrthoDB" id="1098018at2"/>
<dbReference type="eggNOG" id="COG2366">
    <property type="taxonomic scope" value="Bacteria"/>
</dbReference>
<dbReference type="Pfam" id="PF00728">
    <property type="entry name" value="Glyco_hydro_20"/>
    <property type="match status" value="1"/>
</dbReference>
<dbReference type="PANTHER" id="PTHR43678:SF1">
    <property type="entry name" value="BETA-N-ACETYLHEXOSAMINIDASE"/>
    <property type="match status" value="1"/>
</dbReference>
<dbReference type="Gene3D" id="3.30.1920.20">
    <property type="match status" value="1"/>
</dbReference>
<dbReference type="InterPro" id="IPR052764">
    <property type="entry name" value="GH20_Enzymes"/>
</dbReference>
<comment type="similarity">
    <text evidence="1">Belongs to the glycosyl hydrolase 20 family.</text>
</comment>
<keyword evidence="9" id="KW-1185">Reference proteome</keyword>
<dbReference type="GO" id="GO:0005975">
    <property type="term" value="P:carbohydrate metabolic process"/>
    <property type="evidence" value="ECO:0007669"/>
    <property type="project" value="InterPro"/>
</dbReference>
<proteinExistence type="inferred from homology"/>
<evidence type="ECO:0000256" key="1">
    <source>
        <dbReference type="ARBA" id="ARBA00006285"/>
    </source>
</evidence>
<dbReference type="CDD" id="cd06564">
    <property type="entry name" value="GH20_DspB_LnbB-like"/>
    <property type="match status" value="1"/>
</dbReference>
<dbReference type="SUPFAM" id="SSF55545">
    <property type="entry name" value="beta-N-acetylhexosaminidase-like domain"/>
    <property type="match status" value="1"/>
</dbReference>
<dbReference type="SUPFAM" id="SSF49785">
    <property type="entry name" value="Galactose-binding domain-like"/>
    <property type="match status" value="2"/>
</dbReference>
<dbReference type="InterPro" id="IPR013320">
    <property type="entry name" value="ConA-like_dom_sf"/>
</dbReference>
<dbReference type="SUPFAM" id="SSF51445">
    <property type="entry name" value="(Trans)glycosidases"/>
    <property type="match status" value="1"/>
</dbReference>
<reference evidence="9" key="1">
    <citation type="submission" date="2016-01" db="EMBL/GenBank/DDBJ databases">
        <title>Draft genome of Chromobacterium sp. F49.</title>
        <authorList>
            <person name="Hong K.W."/>
        </authorList>
    </citation>
    <scope>NUCLEOTIDE SEQUENCE [LARGE SCALE GENOMIC DNA]</scope>
    <source>
        <strain evidence="9">M63</strain>
    </source>
</reference>
<dbReference type="eggNOG" id="COG5492">
    <property type="taxonomic scope" value="Bacteria"/>
</dbReference>
<sequence length="1451" mass="158832">MHKEENMKRKTLSSLLSLVLLSTLVPAGLPQAAAEAGRTGDVSPTLPVTRSVYETVYGGRAMPANVVSTPVGVNLAVHQAVYASGNEVDWLGPANAVDGNGSTRWSSALQDDQWFYVDLGEEFTINRVTIKWQTPASKYKLLVSSDAQHWTNVLGNDGEIACRGGTESTDFDDVKARYVKFQGVQRAPVEGTLYGYSFFEFEVYNAGELPKIVKGITQIPPIAKGQTEIVLPQVPEGYKVSVYGSDRLPVIDQAGKIHTPLVDTKVNLLFQVEHTGTGQKAVTGNVLAAVPGQYTQTDDLNKEPKVIPSLREWYGRTGNFTLKPTSRIVVNPAHKTTLKKAAEQTKEDLRDITGINASIIYGAPQAGDLYLSIDDSLAWLGKEGYLFDVNDYVAITSADVTGVFFGTRSALQILKQDEAHTRIPKGTARDYPKYETRGLMIDVARKFYTIEFLRDYVKLLSWYKMNQFQIHLNDDVGTPFQDGTTAAYRLESTKYPGLASKNGFYTKEEFRDLQRLGMDYGVNVIPEIDTPGHSRAFTSFDPSLGTGPHLDITKPKTVDFVKSLLDEYIDGDNPTFIGPDVHVGTDEYWGNTEVFRGYMDTLVKHINGKGKHPHIWGGMKEYNGVTPVSTEATMDVWHVPYGDARQAIDLGYDILNTENSYMYLVPRLYKDRIDPKYMYNMWEPNVFSDTTLPYGHPKLKGAMLALWNDISDSVGLSMDDSHDRLFPGVQVLSEKMWTGSREDGDYNAYAAAAERIGEAPNANISHKLQVPNKDSNVIKYSFENGFADASGNGYNGIGKSVAAANGKYGNGVRFGGGESYIKTPLEALGFGWTVSMWIKPDADNPDDAVLLESPVGQVKLKEGKTGLLGFSKEHYHSTFQYKVPAEQWTHLLLTGDNKGVSLYVNGNEYVEKLWVTNGASPQIDTLVLPLEKIGSSTNSFKGVIDNLIVYNKAVSFDGMNLALNKHAEASTSEAPHLSPDQAVDGNTGTRWSSSFADDNWFSVDLGEQQELDSVVIKWEGAYAKKYKILVSGDGQQWQNVKAGDAVIDGKGGVETIKFDTVVKARYVKLQGIERATIYGYSILEFEVYGPGVLNSYLELVKQAEGLLALGKGDSGLRSQLQEMLNQFPYDYESSISPLQELIARLKESIEWENDKTPPVTTASVSPSRPDGQHGWFVHPVTVTLSAQDEQSGVARTEYSLDLGKNWILYVEPIQFSTDGMYGLRYRSTDKAGNVEKAKPLLLKVDTTAPTLAATANGVPLADGIEFTDSETLVLDVQASDPVSGIAGTTITVDGKPYAPGTPLRLAGQLGTHAVQITATDQAGNVSQAVISMVVKTNIASMQRLLESYHAAGELSGPLKNNLSASLKTAQKHENKGKLKQAARAMNDFKKKIDKATKKDVISEAAKAALIADANALIQAWTGNSYDLDSTDSTDDQLEVGDDSPDSEDVAA</sequence>
<gene>
    <name evidence="8" type="ORF">AV654_30825</name>
</gene>